<dbReference type="PANTHER" id="PTHR10937:SF17">
    <property type="entry name" value="GLUCOSAMINE-FRUCTOSE-6-PHOSPHATE AMINOTRANSFERASE"/>
    <property type="match status" value="1"/>
</dbReference>
<dbReference type="EMBL" id="JBJIAA010000021">
    <property type="protein sequence ID" value="MFL0252795.1"/>
    <property type="molecule type" value="Genomic_DNA"/>
</dbReference>
<evidence type="ECO:0000256" key="1">
    <source>
        <dbReference type="ARBA" id="ARBA00022737"/>
    </source>
</evidence>
<dbReference type="EC" id="3.5.-.-" evidence="3"/>
<reference evidence="3 4" key="1">
    <citation type="submission" date="2024-11" db="EMBL/GenBank/DDBJ databases">
        <authorList>
            <person name="Heng Y.C."/>
            <person name="Lim A.C.H."/>
            <person name="Lee J.K.Y."/>
            <person name="Kittelmann S."/>
        </authorList>
    </citation>
    <scope>NUCLEOTIDE SEQUENCE [LARGE SCALE GENOMIC DNA]</scope>
    <source>
        <strain evidence="3 4">WILCCON 0114</strain>
    </source>
</reference>
<dbReference type="PANTHER" id="PTHR10937">
    <property type="entry name" value="GLUCOSAMINE--FRUCTOSE-6-PHOSPHATE AMINOTRANSFERASE, ISOMERIZING"/>
    <property type="match status" value="1"/>
</dbReference>
<dbReference type="InterPro" id="IPR035490">
    <property type="entry name" value="GlmS/FrlB_SIS"/>
</dbReference>
<dbReference type="GO" id="GO:0016787">
    <property type="term" value="F:hydrolase activity"/>
    <property type="evidence" value="ECO:0007669"/>
    <property type="project" value="UniProtKB-KW"/>
</dbReference>
<keyword evidence="1" id="KW-0677">Repeat</keyword>
<keyword evidence="4" id="KW-1185">Reference proteome</keyword>
<sequence length="357" mass="40762">MKETMYSYILEEEEVCKRILRDRKEKLDPFVKLVDEANTNKIIFLATGSSVNALNCAKYYIEEKLNMEVQIRMPSTFCNYDKVFDKESIIIAISQSGRSTSTIDAVKKARDEGAKHIAIITGNTESAICEYSKNIIDINCGEEKVGYVTKGFTATVLTLMLMALEGAYSVGRIDKAEYETEIKKFENVISKIPASIDKVNEWYENNKEEFIKAERIKVIGYGPAYGVAMESNTKVAETVRIPVSSFELEEYMHGPYLELKEDHYMFFLKTKGIVEDRIAKLEEYSKRTTKYCYTITHEKETSDTRTLALGYSDDEDLSTLLFVIPIQILSYKMAEDKGIPLGIRIFTDFHSELSSKL</sequence>
<dbReference type="InterPro" id="IPR035466">
    <property type="entry name" value="GlmS/AgaS_SIS"/>
</dbReference>
<dbReference type="Gene3D" id="3.40.50.10490">
    <property type="entry name" value="Glucose-6-phosphate isomerase like protein, domain 1"/>
    <property type="match status" value="2"/>
</dbReference>
<name>A0ABW8TL63_9CLOT</name>
<gene>
    <name evidence="3" type="ORF">ACJDT4_20505</name>
</gene>
<keyword evidence="3" id="KW-0378">Hydrolase</keyword>
<dbReference type="SUPFAM" id="SSF53697">
    <property type="entry name" value="SIS domain"/>
    <property type="match status" value="1"/>
</dbReference>
<dbReference type="Pfam" id="PF01380">
    <property type="entry name" value="SIS"/>
    <property type="match status" value="2"/>
</dbReference>
<comment type="caution">
    <text evidence="3">The sequence shown here is derived from an EMBL/GenBank/DDBJ whole genome shotgun (WGS) entry which is preliminary data.</text>
</comment>
<protein>
    <submittedName>
        <fullName evidence="3">SIS domain-containing protein</fullName>
        <ecNumber evidence="3">3.5.-.-</ecNumber>
    </submittedName>
</protein>
<dbReference type="InterPro" id="IPR046348">
    <property type="entry name" value="SIS_dom_sf"/>
</dbReference>
<organism evidence="3 4">
    <name type="scientific">Clostridium neuense</name>
    <dbReference type="NCBI Taxonomy" id="1728934"/>
    <lineage>
        <taxon>Bacteria</taxon>
        <taxon>Bacillati</taxon>
        <taxon>Bacillota</taxon>
        <taxon>Clostridia</taxon>
        <taxon>Eubacteriales</taxon>
        <taxon>Clostridiaceae</taxon>
        <taxon>Clostridium</taxon>
    </lineage>
</organism>
<evidence type="ECO:0000313" key="3">
    <source>
        <dbReference type="EMBL" id="MFL0252795.1"/>
    </source>
</evidence>
<feature type="domain" description="SIS" evidence="2">
    <location>
        <begin position="30"/>
        <end position="177"/>
    </location>
</feature>
<dbReference type="RefSeq" id="WP_406789455.1">
    <property type="nucleotide sequence ID" value="NZ_JBJIAA010000021.1"/>
</dbReference>
<dbReference type="CDD" id="cd05008">
    <property type="entry name" value="SIS_GlmS_GlmD_1"/>
    <property type="match status" value="1"/>
</dbReference>
<dbReference type="PROSITE" id="PS51464">
    <property type="entry name" value="SIS"/>
    <property type="match status" value="1"/>
</dbReference>
<evidence type="ECO:0000313" key="4">
    <source>
        <dbReference type="Proteomes" id="UP001623592"/>
    </source>
</evidence>
<dbReference type="InterPro" id="IPR001347">
    <property type="entry name" value="SIS_dom"/>
</dbReference>
<accession>A0ABW8TL63</accession>
<evidence type="ECO:0000259" key="2">
    <source>
        <dbReference type="PROSITE" id="PS51464"/>
    </source>
</evidence>
<dbReference type="CDD" id="cd05009">
    <property type="entry name" value="SIS_GlmS_GlmD_2"/>
    <property type="match status" value="1"/>
</dbReference>
<dbReference type="Proteomes" id="UP001623592">
    <property type="component" value="Unassembled WGS sequence"/>
</dbReference>
<proteinExistence type="predicted"/>